<evidence type="ECO:0000256" key="6">
    <source>
        <dbReference type="ARBA" id="ARBA00022989"/>
    </source>
</evidence>
<evidence type="ECO:0000256" key="8">
    <source>
        <dbReference type="SAM" id="MobiDB-lite"/>
    </source>
</evidence>
<dbReference type="GO" id="GO:0016787">
    <property type="term" value="F:hydrolase activity"/>
    <property type="evidence" value="ECO:0007669"/>
    <property type="project" value="UniProtKB-KW"/>
</dbReference>
<keyword evidence="6 9" id="KW-1133">Transmembrane helix</keyword>
<organism evidence="11 12">
    <name type="scientific">Aspergillus hiratsukae</name>
    <dbReference type="NCBI Taxonomy" id="1194566"/>
    <lineage>
        <taxon>Eukaryota</taxon>
        <taxon>Fungi</taxon>
        <taxon>Dikarya</taxon>
        <taxon>Ascomycota</taxon>
        <taxon>Pezizomycotina</taxon>
        <taxon>Eurotiomycetes</taxon>
        <taxon>Eurotiomycetidae</taxon>
        <taxon>Eurotiales</taxon>
        <taxon>Aspergillaceae</taxon>
        <taxon>Aspergillus</taxon>
        <taxon>Aspergillus subgen. Fumigati</taxon>
    </lineage>
</organism>
<feature type="compositionally biased region" description="Polar residues" evidence="8">
    <location>
        <begin position="770"/>
        <end position="787"/>
    </location>
</feature>
<feature type="transmembrane region" description="Helical" evidence="9">
    <location>
        <begin position="672"/>
        <end position="691"/>
    </location>
</feature>
<sequence length="1018" mass="110636">MATILQTGFLGDIRGKTHDGVSQFLGIQYATLEDRFADAKLVEQRDGSILDASKDGPTALSPSFGCDFELGHIQHSLPKKELPQSDLNCLNLNITVPAGTSAASKLPVFLFIHGGGLVLGANSWPQFDYARFVKLSVEKNLPIVAVSMNYRLGAFGFLTSDELRRAGYKANNGLRDQKVAMKWVQKHIADFGGDPDNVTLAGMSAGGACVTYHLDSDEQLFKRAIVMSGTCLLIQPLPYDLHEQNYQQAIAALGLADASPEERIKVLLETPGEDLVAKIPPAVLAVPAIDGDMVSAAVTYAQVADKGSNFPRGKQWCEGLMIGDAQMDASIMAFLMAHTKKDCATKFVTAMHTVLSSKSDVAQQILDKYNISKDMTDDEAFPAILNYINDVAFFAPVLTFAKGWRNNVYVYHFNEGNPWDGPWKDRASHILDLAYLCQNFREFMGQDQQQLAITFAEDFFKFCHGVKPWPAVTQNDVEAGFTARVYGPAPNVGQVNGPYNEGTLRRSVLFDHADQVSLDEFAERTIFAMVLGGLLSKHEEEPQRPILLELRSSKIFVIFVVSFATFTDILLYGLIVPVTPTALHERVGLSEDDEQSWTSILLALYGAALLAASRLVALGASTALLCVGTTLGLWIAGRLFQGISAAVVWTVGLALLVDTIEKEALGEAMGYAAMGITLGTMTGPLLGGVIYENGGYYAVFGLAFGIIGLDIFLRLVLIEKKDAMKWLRPGKISTEPVDNATEKQPTDGRVSLPLPTDECDSNSRNEHDVTSNTTPQEDTIRDANQQTPRKRRFGAVRTLLASDRMLVTLWAYFIVSVALTSLDSVLPLFVQDTFGWKQTAQGLIFIPVSVPHLLDPLFGYINDKFPRARRFVVGGAFLTAVPLFVLLRLVTTNSMSQKVVLCVLLALIGLCLAFLIPPLFVEASYVVQEKEAESPGVFGKGGAMALAYGILNSAFAAGSIVGPFLAGFIRESAGWGTMAWVIGLLMGVSAIPILLYLGGPIWRPSERHAESRSAEAAG</sequence>
<feature type="transmembrane region" description="Helical" evidence="9">
    <location>
        <begin position="555"/>
        <end position="575"/>
    </location>
</feature>
<dbReference type="OrthoDB" id="3200163at2759"/>
<feature type="transmembrane region" description="Helical" evidence="9">
    <location>
        <begin position="642"/>
        <end position="660"/>
    </location>
</feature>
<dbReference type="GO" id="GO:0022857">
    <property type="term" value="F:transmembrane transporter activity"/>
    <property type="evidence" value="ECO:0007669"/>
    <property type="project" value="InterPro"/>
</dbReference>
<keyword evidence="12" id="KW-1185">Reference proteome</keyword>
<gene>
    <name evidence="11" type="ORF">CNMCM5793_000283</name>
</gene>
<dbReference type="InterPro" id="IPR036259">
    <property type="entry name" value="MFS_trans_sf"/>
</dbReference>
<dbReference type="PROSITE" id="PS50850">
    <property type="entry name" value="MFS"/>
    <property type="match status" value="1"/>
</dbReference>
<dbReference type="Gene3D" id="1.20.1250.20">
    <property type="entry name" value="MFS general substrate transporter like domains"/>
    <property type="match status" value="2"/>
</dbReference>
<reference evidence="11" key="1">
    <citation type="submission" date="2020-06" db="EMBL/GenBank/DDBJ databases">
        <title>Draft genome sequences of strains closely related to Aspergillus parafelis and Aspergillus hiratsukae.</title>
        <authorList>
            <person name="Dos Santos R.A.C."/>
            <person name="Rivero-Menendez O."/>
            <person name="Steenwyk J.L."/>
            <person name="Mead M.E."/>
            <person name="Goldman G.H."/>
            <person name="Alastruey-Izquierdo A."/>
            <person name="Rokas A."/>
        </authorList>
    </citation>
    <scope>NUCLEOTIDE SEQUENCE</scope>
    <source>
        <strain evidence="11">CNM-CM5793</strain>
    </source>
</reference>
<evidence type="ECO:0000256" key="9">
    <source>
        <dbReference type="SAM" id="Phobius"/>
    </source>
</evidence>
<accession>A0A8H6P9F5</accession>
<name>A0A8H6P9F5_9EURO</name>
<evidence type="ECO:0000313" key="11">
    <source>
        <dbReference type="EMBL" id="KAF7122326.1"/>
    </source>
</evidence>
<keyword evidence="4 9" id="KW-0812">Transmembrane</keyword>
<dbReference type="Proteomes" id="UP000630445">
    <property type="component" value="Unassembled WGS sequence"/>
</dbReference>
<evidence type="ECO:0000256" key="5">
    <source>
        <dbReference type="ARBA" id="ARBA00022801"/>
    </source>
</evidence>
<feature type="domain" description="Major facilitator superfamily (MFS) profile" evidence="10">
    <location>
        <begin position="525"/>
        <end position="1001"/>
    </location>
</feature>
<dbReference type="EMBL" id="JACBAD010002022">
    <property type="protein sequence ID" value="KAF7122326.1"/>
    <property type="molecule type" value="Genomic_DNA"/>
</dbReference>
<dbReference type="Pfam" id="PF00135">
    <property type="entry name" value="COesterase"/>
    <property type="match status" value="1"/>
</dbReference>
<dbReference type="InterPro" id="IPR002018">
    <property type="entry name" value="CarbesteraseB"/>
</dbReference>
<dbReference type="AlphaFoldDB" id="A0A8H6P9F5"/>
<dbReference type="SUPFAM" id="SSF53474">
    <property type="entry name" value="alpha/beta-Hydrolases"/>
    <property type="match status" value="1"/>
</dbReference>
<feature type="region of interest" description="Disordered" evidence="8">
    <location>
        <begin position="734"/>
        <end position="787"/>
    </location>
</feature>
<keyword evidence="7 9" id="KW-0472">Membrane</keyword>
<dbReference type="InterPro" id="IPR050930">
    <property type="entry name" value="MFS_Vesicular_Transporter"/>
</dbReference>
<feature type="transmembrane region" description="Helical" evidence="9">
    <location>
        <begin position="941"/>
        <end position="966"/>
    </location>
</feature>
<feature type="transmembrane region" description="Helical" evidence="9">
    <location>
        <begin position="809"/>
        <end position="830"/>
    </location>
</feature>
<keyword evidence="5" id="KW-0378">Hydrolase</keyword>
<feature type="transmembrane region" description="Helical" evidence="9">
    <location>
        <begin position="978"/>
        <end position="997"/>
    </location>
</feature>
<evidence type="ECO:0000259" key="10">
    <source>
        <dbReference type="PROSITE" id="PS50850"/>
    </source>
</evidence>
<evidence type="ECO:0000256" key="3">
    <source>
        <dbReference type="ARBA" id="ARBA00022448"/>
    </source>
</evidence>
<dbReference type="PANTHER" id="PTHR23506:SF23">
    <property type="entry name" value="GH10249P"/>
    <property type="match status" value="1"/>
</dbReference>
<comment type="similarity">
    <text evidence="2">Belongs to the type-B carboxylesterase/lipase family.</text>
</comment>
<dbReference type="PROSITE" id="PS00122">
    <property type="entry name" value="CARBOXYLESTERASE_B_1"/>
    <property type="match status" value="1"/>
</dbReference>
<evidence type="ECO:0000256" key="1">
    <source>
        <dbReference type="ARBA" id="ARBA00004141"/>
    </source>
</evidence>
<evidence type="ECO:0000256" key="2">
    <source>
        <dbReference type="ARBA" id="ARBA00005964"/>
    </source>
</evidence>
<feature type="transmembrane region" description="Helical" evidence="9">
    <location>
        <begin position="697"/>
        <end position="718"/>
    </location>
</feature>
<dbReference type="Gene3D" id="3.40.50.1820">
    <property type="entry name" value="alpha/beta hydrolase"/>
    <property type="match status" value="1"/>
</dbReference>
<dbReference type="CDD" id="cd17325">
    <property type="entry name" value="MFS_MdtG_SLC18_like"/>
    <property type="match status" value="1"/>
</dbReference>
<dbReference type="InterPro" id="IPR029058">
    <property type="entry name" value="AB_hydrolase_fold"/>
</dbReference>
<dbReference type="GO" id="GO:0016020">
    <property type="term" value="C:membrane"/>
    <property type="evidence" value="ECO:0007669"/>
    <property type="project" value="UniProtKB-SubCell"/>
</dbReference>
<dbReference type="PANTHER" id="PTHR23506">
    <property type="entry name" value="GH10249P"/>
    <property type="match status" value="1"/>
</dbReference>
<dbReference type="InterPro" id="IPR020846">
    <property type="entry name" value="MFS_dom"/>
</dbReference>
<evidence type="ECO:0000313" key="12">
    <source>
        <dbReference type="Proteomes" id="UP000630445"/>
    </source>
</evidence>
<dbReference type="InterPro" id="IPR011701">
    <property type="entry name" value="MFS"/>
</dbReference>
<evidence type="ECO:0000256" key="4">
    <source>
        <dbReference type="ARBA" id="ARBA00022692"/>
    </source>
</evidence>
<feature type="transmembrane region" description="Helical" evidence="9">
    <location>
        <begin position="868"/>
        <end position="887"/>
    </location>
</feature>
<keyword evidence="3" id="KW-0813">Transport</keyword>
<dbReference type="Pfam" id="PF07690">
    <property type="entry name" value="MFS_1"/>
    <property type="match status" value="1"/>
</dbReference>
<comment type="subcellular location">
    <subcellularLocation>
        <location evidence="1">Membrane</location>
        <topology evidence="1">Multi-pass membrane protein</topology>
    </subcellularLocation>
</comment>
<dbReference type="SUPFAM" id="SSF103473">
    <property type="entry name" value="MFS general substrate transporter"/>
    <property type="match status" value="1"/>
</dbReference>
<feature type="transmembrane region" description="Helical" evidence="9">
    <location>
        <begin position="595"/>
        <end position="612"/>
    </location>
</feature>
<protein>
    <recommendedName>
        <fullName evidence="10">Major facilitator superfamily (MFS) profile domain-containing protein</fullName>
    </recommendedName>
</protein>
<comment type="caution">
    <text evidence="11">The sequence shown here is derived from an EMBL/GenBank/DDBJ whole genome shotgun (WGS) entry which is preliminary data.</text>
</comment>
<evidence type="ECO:0000256" key="7">
    <source>
        <dbReference type="ARBA" id="ARBA00023136"/>
    </source>
</evidence>
<feature type="transmembrane region" description="Helical" evidence="9">
    <location>
        <begin position="899"/>
        <end position="921"/>
    </location>
</feature>
<proteinExistence type="inferred from homology"/>
<dbReference type="InterPro" id="IPR019826">
    <property type="entry name" value="Carboxylesterase_B_AS"/>
</dbReference>